<keyword evidence="2" id="KW-1185">Reference proteome</keyword>
<reference evidence="1" key="1">
    <citation type="journal article" date="2021" name="New Phytol.">
        <title>Evolutionary innovations through gain and loss of genes in the ectomycorrhizal Boletales.</title>
        <authorList>
            <person name="Wu G."/>
            <person name="Miyauchi S."/>
            <person name="Morin E."/>
            <person name="Kuo A."/>
            <person name="Drula E."/>
            <person name="Varga T."/>
            <person name="Kohler A."/>
            <person name="Feng B."/>
            <person name="Cao Y."/>
            <person name="Lipzen A."/>
            <person name="Daum C."/>
            <person name="Hundley H."/>
            <person name="Pangilinan J."/>
            <person name="Johnson J."/>
            <person name="Barry K."/>
            <person name="LaButti K."/>
            <person name="Ng V."/>
            <person name="Ahrendt S."/>
            <person name="Min B."/>
            <person name="Choi I.G."/>
            <person name="Park H."/>
            <person name="Plett J.M."/>
            <person name="Magnuson J."/>
            <person name="Spatafora J.W."/>
            <person name="Nagy L.G."/>
            <person name="Henrissat B."/>
            <person name="Grigoriev I.V."/>
            <person name="Yang Z.L."/>
            <person name="Xu J."/>
            <person name="Martin F.M."/>
        </authorList>
    </citation>
    <scope>NUCLEOTIDE SEQUENCE</scope>
    <source>
        <strain evidence="1">ATCC 28755</strain>
    </source>
</reference>
<sequence>MSDLPSWTQSRLTAVYQAPDDETFHNAFDAAFSPKCEVFASQESSESIETLKEQLLARRAATVNSKVDWDNTPTLESNEAVAGPAAIDGSFVVTRSLKFRIRAGPAQRLTHVVFEAKVDQGEGDTDDSRRIVSFRHTSTDSTPPIHFQTPHE</sequence>
<organism evidence="1 2">
    <name type="scientific">Hygrophoropsis aurantiaca</name>
    <dbReference type="NCBI Taxonomy" id="72124"/>
    <lineage>
        <taxon>Eukaryota</taxon>
        <taxon>Fungi</taxon>
        <taxon>Dikarya</taxon>
        <taxon>Basidiomycota</taxon>
        <taxon>Agaricomycotina</taxon>
        <taxon>Agaricomycetes</taxon>
        <taxon>Agaricomycetidae</taxon>
        <taxon>Boletales</taxon>
        <taxon>Coniophorineae</taxon>
        <taxon>Hygrophoropsidaceae</taxon>
        <taxon>Hygrophoropsis</taxon>
    </lineage>
</organism>
<gene>
    <name evidence="1" type="ORF">BJ138DRAFT_1109026</name>
</gene>
<comment type="caution">
    <text evidence="1">The sequence shown here is derived from an EMBL/GenBank/DDBJ whole genome shotgun (WGS) entry which is preliminary data.</text>
</comment>
<evidence type="ECO:0000313" key="2">
    <source>
        <dbReference type="Proteomes" id="UP000790377"/>
    </source>
</evidence>
<dbReference type="EMBL" id="MU267593">
    <property type="protein sequence ID" value="KAH7916107.1"/>
    <property type="molecule type" value="Genomic_DNA"/>
</dbReference>
<proteinExistence type="predicted"/>
<name>A0ACB8ASB2_9AGAM</name>
<dbReference type="Proteomes" id="UP000790377">
    <property type="component" value="Unassembled WGS sequence"/>
</dbReference>
<protein>
    <submittedName>
        <fullName evidence="1">Uncharacterized protein</fullName>
    </submittedName>
</protein>
<evidence type="ECO:0000313" key="1">
    <source>
        <dbReference type="EMBL" id="KAH7916107.1"/>
    </source>
</evidence>
<accession>A0ACB8ASB2</accession>